<reference evidence="2 3" key="1">
    <citation type="submission" date="2023-09" db="EMBL/GenBank/DDBJ databases">
        <title>Description of three actinobacteria isolated from air of manufacturing shop in a pharmaceutical factory.</title>
        <authorList>
            <person name="Zhang D.-F."/>
        </authorList>
    </citation>
    <scope>NUCLEOTIDE SEQUENCE [LARGE SCALE GENOMIC DNA]</scope>
    <source>
        <strain evidence="2 3">LY-0111</strain>
    </source>
</reference>
<proteinExistence type="predicted"/>
<dbReference type="Proteomes" id="UP001251870">
    <property type="component" value="Unassembled WGS sequence"/>
</dbReference>
<dbReference type="Pfam" id="PF14808">
    <property type="entry name" value="TMEM164"/>
    <property type="match status" value="1"/>
</dbReference>
<protein>
    <submittedName>
        <fullName evidence="2">TIGR02206 family membrane protein</fullName>
    </submittedName>
</protein>
<feature type="transmembrane region" description="Helical" evidence="1">
    <location>
        <begin position="12"/>
        <end position="34"/>
    </location>
</feature>
<dbReference type="RefSeq" id="WP_310548422.1">
    <property type="nucleotide sequence ID" value="NZ_JAVKGR010000007.1"/>
</dbReference>
<feature type="transmembrane region" description="Helical" evidence="1">
    <location>
        <begin position="91"/>
        <end position="112"/>
    </location>
</feature>
<keyword evidence="1" id="KW-0472">Membrane</keyword>
<dbReference type="EMBL" id="JAVKGR010000007">
    <property type="protein sequence ID" value="MDR8019431.1"/>
    <property type="molecule type" value="Genomic_DNA"/>
</dbReference>
<organism evidence="2 3">
    <name type="scientific">Nesterenkonia aerolata</name>
    <dbReference type="NCBI Taxonomy" id="3074079"/>
    <lineage>
        <taxon>Bacteria</taxon>
        <taxon>Bacillati</taxon>
        <taxon>Actinomycetota</taxon>
        <taxon>Actinomycetes</taxon>
        <taxon>Micrococcales</taxon>
        <taxon>Micrococcaceae</taxon>
        <taxon>Nesterenkonia</taxon>
    </lineage>
</organism>
<sequence>MTELLGTDRMANYGLAHGAMLVVTVLSCVVSLWWLRRLRARGGPAAVHRVMRTAGWVFLIMTLLWAGWRLLPENFSVSSSLPLQFSDALRFIVAIALIWRVRWAVAVSFYWGLTLNLQSLITPDLTYGPFPWLSFSAFWVLHIVVFAVPVLFLFVDGYRPTWPDFSVTYLITLGWAAVAMTVNALTDTNYGYLNGAPESASILDVLGPWPLYIVSVAVLVAAVWALMTWPFTSQHRYRRRRRHLLQGGRTGAARR</sequence>
<evidence type="ECO:0000256" key="1">
    <source>
        <dbReference type="SAM" id="Phobius"/>
    </source>
</evidence>
<feature type="transmembrane region" description="Helical" evidence="1">
    <location>
        <begin position="167"/>
        <end position="185"/>
    </location>
</feature>
<feature type="transmembrane region" description="Helical" evidence="1">
    <location>
        <begin position="54"/>
        <end position="71"/>
    </location>
</feature>
<dbReference type="InterPro" id="IPR011737">
    <property type="entry name" value="CHP02206_TP0381"/>
</dbReference>
<evidence type="ECO:0000313" key="2">
    <source>
        <dbReference type="EMBL" id="MDR8019431.1"/>
    </source>
</evidence>
<accession>A0ABU2DSP5</accession>
<feature type="transmembrane region" description="Helical" evidence="1">
    <location>
        <begin position="132"/>
        <end position="155"/>
    </location>
</feature>
<keyword evidence="1" id="KW-1133">Transmembrane helix</keyword>
<evidence type="ECO:0000313" key="3">
    <source>
        <dbReference type="Proteomes" id="UP001251870"/>
    </source>
</evidence>
<keyword evidence="1" id="KW-0812">Transmembrane</keyword>
<comment type="caution">
    <text evidence="2">The sequence shown here is derived from an EMBL/GenBank/DDBJ whole genome shotgun (WGS) entry which is preliminary data.</text>
</comment>
<name>A0ABU2DSP5_9MICC</name>
<keyword evidence="3" id="KW-1185">Reference proteome</keyword>
<dbReference type="NCBIfam" id="TIGR02206">
    <property type="entry name" value="intg_mem_TP0381"/>
    <property type="match status" value="1"/>
</dbReference>
<gene>
    <name evidence="2" type="ORF">RIL96_07600</name>
</gene>
<feature type="transmembrane region" description="Helical" evidence="1">
    <location>
        <begin position="209"/>
        <end position="232"/>
    </location>
</feature>